<dbReference type="RefSeq" id="XP_046062456.1">
    <property type="nucleotide sequence ID" value="XM_046202595.1"/>
</dbReference>
<dbReference type="GO" id="GO:0006529">
    <property type="term" value="P:asparagine biosynthetic process"/>
    <property type="evidence" value="ECO:0007669"/>
    <property type="project" value="UniProtKB-KW"/>
</dbReference>
<evidence type="ECO:0000256" key="2">
    <source>
        <dbReference type="ARBA" id="ARBA00022888"/>
    </source>
</evidence>
<dbReference type="InterPro" id="IPR017932">
    <property type="entry name" value="GATase_2_dom"/>
</dbReference>
<dbReference type="InterPro" id="IPR029055">
    <property type="entry name" value="Ntn_hydrolases_N"/>
</dbReference>
<dbReference type="EMBL" id="JAEUBE010000158">
    <property type="protein sequence ID" value="KAH3668042.1"/>
    <property type="molecule type" value="Genomic_DNA"/>
</dbReference>
<dbReference type="PANTHER" id="PTHR45937:SF1">
    <property type="entry name" value="ASPARAGINE SYNTHETASE DOMAIN-CONTAINING PROTEIN 1"/>
    <property type="match status" value="1"/>
</dbReference>
<evidence type="ECO:0000259" key="4">
    <source>
        <dbReference type="PROSITE" id="PS51278"/>
    </source>
</evidence>
<dbReference type="GO" id="GO:0004066">
    <property type="term" value="F:asparagine synthase (glutamine-hydrolyzing) activity"/>
    <property type="evidence" value="ECO:0007669"/>
    <property type="project" value="InterPro"/>
</dbReference>
<dbReference type="Proteomes" id="UP000769157">
    <property type="component" value="Unassembled WGS sequence"/>
</dbReference>
<dbReference type="AlphaFoldDB" id="A0A9P8P9T7"/>
<evidence type="ECO:0000313" key="6">
    <source>
        <dbReference type="Proteomes" id="UP000769157"/>
    </source>
</evidence>
<keyword evidence="2" id="KW-0061">Asparagine biosynthesis</keyword>
<comment type="caution">
    <text evidence="5">The sequence shown here is derived from an EMBL/GenBank/DDBJ whole genome shotgun (WGS) entry which is preliminary data.</text>
</comment>
<sequence length="539" mass="60773">MCGILWHYKKAFEDRANQDATSSGLEDPIFDEMASFVLERGGDSSNRFTKTIKNGIIKGFSSVLSIRAPLTVQPMVKDNFVLQYNGELYNQQIKHNDLQYIQEILVQSNFDIETTIAQLDGEFAYCITNTDSGKVYFGKDLLGRKSLGYMLENDQIYISSCPPPTDRDSWTECLCATIYVYDVKTGVLETVDFNTSSVLPIQFMVQETDQDLDIIALHSKLAHAVRKRVTTISPPHPAHSNLALLFSGGLDCTLLAALAAKELGPGASIDLLNVSFNNPRSNTLPANTPDRLLAHKSWIGLKEKYPEVNFELVEVDVPYEEYLEHRSKVIQLIYPNDTEMDLSIAIAFYFAARGSGQKVGHDGVRIPYESTCKVLLSGLGADELFGGYTRHERIFTGISNQLKRKISGKPQKDTTEYDWDELMSSLKEELQLDLSNLHTRNLSRDDKVISCWSKEVRYPFLDDEFVGYATTEVKLEDKLQMDRFTGEIIRKFALRKLAQHLELDFVENEPKRAIQFGSRSAKMDPGAGKIKGTDHIDVK</sequence>
<reference evidence="5" key="1">
    <citation type="journal article" date="2021" name="Open Biol.">
        <title>Shared evolutionary footprints suggest mitochondrial oxidative damage underlies multiple complex I losses in fungi.</title>
        <authorList>
            <person name="Schikora-Tamarit M.A."/>
            <person name="Marcet-Houben M."/>
            <person name="Nosek J."/>
            <person name="Gabaldon T."/>
        </authorList>
    </citation>
    <scope>NUCLEOTIDE SEQUENCE</scope>
    <source>
        <strain evidence="5">CBS6075</strain>
    </source>
</reference>
<keyword evidence="6" id="KW-1185">Reference proteome</keyword>
<proteinExistence type="predicted"/>
<reference evidence="5" key="2">
    <citation type="submission" date="2021-01" db="EMBL/GenBank/DDBJ databases">
        <authorList>
            <person name="Schikora-Tamarit M.A."/>
        </authorList>
    </citation>
    <scope>NUCLEOTIDE SEQUENCE</scope>
    <source>
        <strain evidence="5">CBS6075</strain>
    </source>
</reference>
<dbReference type="Gene3D" id="3.60.20.10">
    <property type="entry name" value="Glutamine Phosphoribosylpyrophosphate, subunit 1, domain 1"/>
    <property type="match status" value="1"/>
</dbReference>
<evidence type="ECO:0000256" key="1">
    <source>
        <dbReference type="ARBA" id="ARBA00022605"/>
    </source>
</evidence>
<dbReference type="InterPro" id="IPR014729">
    <property type="entry name" value="Rossmann-like_a/b/a_fold"/>
</dbReference>
<dbReference type="CDD" id="cd01991">
    <property type="entry name" value="Asn_synthase_B_C"/>
    <property type="match status" value="1"/>
</dbReference>
<dbReference type="SUPFAM" id="SSF56235">
    <property type="entry name" value="N-terminal nucleophile aminohydrolases (Ntn hydrolases)"/>
    <property type="match status" value="1"/>
</dbReference>
<gene>
    <name evidence="5" type="ORF">OGAPHI_001796</name>
</gene>
<dbReference type="PANTHER" id="PTHR45937">
    <property type="entry name" value="ASPARAGINE SYNTHETASE DOMAIN-CONTAINING PROTEIN 1"/>
    <property type="match status" value="1"/>
</dbReference>
<dbReference type="Gene3D" id="3.40.50.620">
    <property type="entry name" value="HUPs"/>
    <property type="match status" value="1"/>
</dbReference>
<accession>A0A9P8P9T7</accession>
<dbReference type="Pfam" id="PF00733">
    <property type="entry name" value="Asn_synthase"/>
    <property type="match status" value="1"/>
</dbReference>
<organism evidence="5 6">
    <name type="scientific">Ogataea philodendri</name>
    <dbReference type="NCBI Taxonomy" id="1378263"/>
    <lineage>
        <taxon>Eukaryota</taxon>
        <taxon>Fungi</taxon>
        <taxon>Dikarya</taxon>
        <taxon>Ascomycota</taxon>
        <taxon>Saccharomycotina</taxon>
        <taxon>Pichiomycetes</taxon>
        <taxon>Pichiales</taxon>
        <taxon>Pichiaceae</taxon>
        <taxon>Ogataea</taxon>
    </lineage>
</organism>
<dbReference type="GeneID" id="70233763"/>
<dbReference type="SUPFAM" id="SSF52402">
    <property type="entry name" value="Adenine nucleotide alpha hydrolases-like"/>
    <property type="match status" value="1"/>
</dbReference>
<keyword evidence="3" id="KW-0315">Glutamine amidotransferase</keyword>
<evidence type="ECO:0000256" key="3">
    <source>
        <dbReference type="ARBA" id="ARBA00022962"/>
    </source>
</evidence>
<dbReference type="PROSITE" id="PS51278">
    <property type="entry name" value="GATASE_TYPE_2"/>
    <property type="match status" value="1"/>
</dbReference>
<feature type="domain" description="Glutamine amidotransferase type-2" evidence="4">
    <location>
        <begin position="2"/>
        <end position="194"/>
    </location>
</feature>
<keyword evidence="1" id="KW-0028">Amino-acid biosynthesis</keyword>
<dbReference type="Pfam" id="PF13537">
    <property type="entry name" value="GATase_7"/>
    <property type="match status" value="1"/>
</dbReference>
<protein>
    <recommendedName>
        <fullName evidence="4">Glutamine amidotransferase type-2 domain-containing protein</fullName>
    </recommendedName>
</protein>
<dbReference type="InterPro" id="IPR051857">
    <property type="entry name" value="Asn_synthetase_domain"/>
</dbReference>
<dbReference type="OrthoDB" id="10252281at2759"/>
<evidence type="ECO:0000313" key="5">
    <source>
        <dbReference type="EMBL" id="KAH3668042.1"/>
    </source>
</evidence>
<name>A0A9P8P9T7_9ASCO</name>
<dbReference type="InterPro" id="IPR001962">
    <property type="entry name" value="Asn_synthase"/>
</dbReference>